<comment type="similarity">
    <text evidence="1">Belongs to the BlaI transcriptional regulatory family.</text>
</comment>
<dbReference type="AlphaFoldDB" id="C7QC50"/>
<dbReference type="STRING" id="479433.Caci_5639"/>
<dbReference type="KEGG" id="cai:Caci_5639"/>
<dbReference type="InterPro" id="IPR036390">
    <property type="entry name" value="WH_DNA-bd_sf"/>
</dbReference>
<keyword evidence="2" id="KW-0805">Transcription regulation</keyword>
<dbReference type="EMBL" id="CP001700">
    <property type="protein sequence ID" value="ACU74498.1"/>
    <property type="molecule type" value="Genomic_DNA"/>
</dbReference>
<dbReference type="InterPro" id="IPR036388">
    <property type="entry name" value="WH-like_DNA-bd_sf"/>
</dbReference>
<protein>
    <submittedName>
        <fullName evidence="5">Transcriptional repressor, CopY family</fullName>
    </submittedName>
</protein>
<keyword evidence="3" id="KW-0238">DNA-binding</keyword>
<dbReference type="RefSeq" id="WP_015794227.1">
    <property type="nucleotide sequence ID" value="NC_013131.1"/>
</dbReference>
<dbReference type="Pfam" id="PF03965">
    <property type="entry name" value="Penicillinase_R"/>
    <property type="match status" value="1"/>
</dbReference>
<evidence type="ECO:0000256" key="4">
    <source>
        <dbReference type="ARBA" id="ARBA00023163"/>
    </source>
</evidence>
<dbReference type="Gene3D" id="6.10.140.850">
    <property type="match status" value="1"/>
</dbReference>
<dbReference type="SUPFAM" id="SSF46785">
    <property type="entry name" value="Winged helix' DNA-binding domain"/>
    <property type="match status" value="1"/>
</dbReference>
<evidence type="ECO:0000313" key="5">
    <source>
        <dbReference type="EMBL" id="ACU74498.1"/>
    </source>
</evidence>
<dbReference type="OrthoDB" id="9813987at2"/>
<sequence precursor="true">MRQLGDLEAAVMDRIWRRNRPVLVRDILDDLNTDRSLAYTTVMTVMDKLHRKGWLRRQPQGRAYVYEAVASRESYTARLMRDAWATSDNQAVAFVHFLEQLSDEEAKALRAALEICPPASPHPAPEEERMQ</sequence>
<dbReference type="Proteomes" id="UP000000851">
    <property type="component" value="Chromosome"/>
</dbReference>
<evidence type="ECO:0000256" key="2">
    <source>
        <dbReference type="ARBA" id="ARBA00023015"/>
    </source>
</evidence>
<dbReference type="eggNOG" id="COG3682">
    <property type="taxonomic scope" value="Bacteria"/>
</dbReference>
<dbReference type="PIRSF" id="PIRSF019455">
    <property type="entry name" value="CopR_AtkY"/>
    <property type="match status" value="1"/>
</dbReference>
<gene>
    <name evidence="5" type="ordered locus">Caci_5639</name>
</gene>
<dbReference type="InParanoid" id="C7QC50"/>
<proteinExistence type="inferred from homology"/>
<accession>C7QC50</accession>
<name>C7QC50_CATAD</name>
<evidence type="ECO:0000256" key="1">
    <source>
        <dbReference type="ARBA" id="ARBA00011046"/>
    </source>
</evidence>
<dbReference type="Gene3D" id="1.10.10.10">
    <property type="entry name" value="Winged helix-like DNA-binding domain superfamily/Winged helix DNA-binding domain"/>
    <property type="match status" value="1"/>
</dbReference>
<dbReference type="GO" id="GO:0045892">
    <property type="term" value="P:negative regulation of DNA-templated transcription"/>
    <property type="evidence" value="ECO:0007669"/>
    <property type="project" value="InterPro"/>
</dbReference>
<evidence type="ECO:0000313" key="6">
    <source>
        <dbReference type="Proteomes" id="UP000000851"/>
    </source>
</evidence>
<organism evidence="5 6">
    <name type="scientific">Catenulispora acidiphila (strain DSM 44928 / JCM 14897 / NBRC 102108 / NRRL B-24433 / ID139908)</name>
    <dbReference type="NCBI Taxonomy" id="479433"/>
    <lineage>
        <taxon>Bacteria</taxon>
        <taxon>Bacillati</taxon>
        <taxon>Actinomycetota</taxon>
        <taxon>Actinomycetes</taxon>
        <taxon>Catenulisporales</taxon>
        <taxon>Catenulisporaceae</taxon>
        <taxon>Catenulispora</taxon>
    </lineage>
</organism>
<keyword evidence="6" id="KW-1185">Reference proteome</keyword>
<dbReference type="HOGENOM" id="CLU_119090_1_0_11"/>
<dbReference type="InterPro" id="IPR005650">
    <property type="entry name" value="BlaI_family"/>
</dbReference>
<dbReference type="GO" id="GO:0003677">
    <property type="term" value="F:DNA binding"/>
    <property type="evidence" value="ECO:0007669"/>
    <property type="project" value="UniProtKB-KW"/>
</dbReference>
<keyword evidence="4" id="KW-0804">Transcription</keyword>
<evidence type="ECO:0000256" key="3">
    <source>
        <dbReference type="ARBA" id="ARBA00023125"/>
    </source>
</evidence>
<reference evidence="5 6" key="1">
    <citation type="journal article" date="2009" name="Stand. Genomic Sci.">
        <title>Complete genome sequence of Catenulispora acidiphila type strain (ID 139908).</title>
        <authorList>
            <person name="Copeland A."/>
            <person name="Lapidus A."/>
            <person name="Glavina Del Rio T."/>
            <person name="Nolan M."/>
            <person name="Lucas S."/>
            <person name="Chen F."/>
            <person name="Tice H."/>
            <person name="Cheng J.F."/>
            <person name="Bruce D."/>
            <person name="Goodwin L."/>
            <person name="Pitluck S."/>
            <person name="Mikhailova N."/>
            <person name="Pati A."/>
            <person name="Ivanova N."/>
            <person name="Mavromatis K."/>
            <person name="Chen A."/>
            <person name="Palaniappan K."/>
            <person name="Chain P."/>
            <person name="Land M."/>
            <person name="Hauser L."/>
            <person name="Chang Y.J."/>
            <person name="Jeffries C.D."/>
            <person name="Chertkov O."/>
            <person name="Brettin T."/>
            <person name="Detter J.C."/>
            <person name="Han C."/>
            <person name="Ali Z."/>
            <person name="Tindall B.J."/>
            <person name="Goker M."/>
            <person name="Bristow J."/>
            <person name="Eisen J.A."/>
            <person name="Markowitz V."/>
            <person name="Hugenholtz P."/>
            <person name="Kyrpides N.C."/>
            <person name="Klenk H.P."/>
        </authorList>
    </citation>
    <scope>NUCLEOTIDE SEQUENCE [LARGE SCALE GENOMIC DNA]</scope>
    <source>
        <strain evidence="6">DSM 44928 / JCM 14897 / NBRC 102108 / NRRL B-24433 / ID139908</strain>
    </source>
</reference>